<reference evidence="3" key="1">
    <citation type="submission" date="2021-02" db="EMBL/GenBank/DDBJ databases">
        <title>First Annotated Genome of the Yellow-green Alga Tribonema minus.</title>
        <authorList>
            <person name="Mahan K.M."/>
        </authorList>
    </citation>
    <scope>NUCLEOTIDE SEQUENCE</scope>
    <source>
        <strain evidence="3">UTEX B ZZ1240</strain>
    </source>
</reference>
<keyword evidence="2" id="KW-0378">Hydrolase</keyword>
<evidence type="ECO:0000256" key="1">
    <source>
        <dbReference type="ARBA" id="ARBA00006336"/>
    </source>
</evidence>
<comment type="caution">
    <text evidence="3">The sequence shown here is derived from an EMBL/GenBank/DDBJ whole genome shotgun (WGS) entry which is preliminary data.</text>
</comment>
<keyword evidence="4" id="KW-1185">Reference proteome</keyword>
<dbReference type="SUPFAM" id="SSF52499">
    <property type="entry name" value="Isochorismatase-like hydrolases"/>
    <property type="match status" value="1"/>
</dbReference>
<organism evidence="3 4">
    <name type="scientific">Tribonema minus</name>
    <dbReference type="NCBI Taxonomy" id="303371"/>
    <lineage>
        <taxon>Eukaryota</taxon>
        <taxon>Sar</taxon>
        <taxon>Stramenopiles</taxon>
        <taxon>Ochrophyta</taxon>
        <taxon>PX clade</taxon>
        <taxon>Xanthophyceae</taxon>
        <taxon>Tribonematales</taxon>
        <taxon>Tribonemataceae</taxon>
        <taxon>Tribonema</taxon>
    </lineage>
</organism>
<dbReference type="Proteomes" id="UP000664859">
    <property type="component" value="Unassembled WGS sequence"/>
</dbReference>
<comment type="similarity">
    <text evidence="1">Belongs to the isochorismatase family.</text>
</comment>
<evidence type="ECO:0008006" key="5">
    <source>
        <dbReference type="Google" id="ProtNLM"/>
    </source>
</evidence>
<evidence type="ECO:0000256" key="2">
    <source>
        <dbReference type="ARBA" id="ARBA00022801"/>
    </source>
</evidence>
<dbReference type="GO" id="GO:0016787">
    <property type="term" value="F:hydrolase activity"/>
    <property type="evidence" value="ECO:0007669"/>
    <property type="project" value="UniProtKB-KW"/>
</dbReference>
<dbReference type="Gene3D" id="3.40.50.850">
    <property type="entry name" value="Isochorismatase-like"/>
    <property type="match status" value="1"/>
</dbReference>
<name>A0A835YMN5_9STRA</name>
<dbReference type="AlphaFoldDB" id="A0A835YMN5"/>
<proteinExistence type="inferred from homology"/>
<dbReference type="PANTHER" id="PTHR11080">
    <property type="entry name" value="PYRAZINAMIDASE/NICOTINAMIDASE"/>
    <property type="match status" value="1"/>
</dbReference>
<dbReference type="PANTHER" id="PTHR11080:SF2">
    <property type="entry name" value="LD05707P"/>
    <property type="match status" value="1"/>
</dbReference>
<gene>
    <name evidence="3" type="ORF">JKP88DRAFT_265053</name>
</gene>
<dbReference type="InterPro" id="IPR036380">
    <property type="entry name" value="Isochorismatase-like_sf"/>
</dbReference>
<dbReference type="EMBL" id="JAFCMP010000526">
    <property type="protein sequence ID" value="KAG5177283.1"/>
    <property type="molecule type" value="Genomic_DNA"/>
</dbReference>
<dbReference type="OrthoDB" id="1739143at2759"/>
<evidence type="ECO:0000313" key="4">
    <source>
        <dbReference type="Proteomes" id="UP000664859"/>
    </source>
</evidence>
<protein>
    <recommendedName>
        <fullName evidence="5">Nicotinamidase</fullName>
    </recommendedName>
</protein>
<accession>A0A835YMN5</accession>
<dbReference type="InterPro" id="IPR052347">
    <property type="entry name" value="Isochorismatase_Nicotinamidase"/>
</dbReference>
<sequence>MSSDVQEAKPEGAVLLIIDPQVDFHPGGSLAVAGADADAERIAAFLRRHEQDIDDVVVTLDSHHRFDISQPGFWVSGEGNPPAPFTAITSEQVKLGLWKPVLEEHQAHCQRYCEALEARGRFTHVVWPEHCLIGTVGQTVEPRINAALQDWALARRRAVHYVAKGANPLTEHFSAFAAEVPLDSDPGTALNAALVARLRRRARVYVCGQALSHCVNRSVRDLVEHWAPRSAADIVLLRDGASPVAGFEGEAAAFVDAARAAGVTVVEHMADV</sequence>
<evidence type="ECO:0000313" key="3">
    <source>
        <dbReference type="EMBL" id="KAG5177283.1"/>
    </source>
</evidence>